<evidence type="ECO:0000313" key="6">
    <source>
        <dbReference type="RefSeq" id="XP_049313707.1"/>
    </source>
</evidence>
<keyword evidence="5" id="KW-1185">Reference proteome</keyword>
<accession>A0ABM3JWY7</accession>
<evidence type="ECO:0000256" key="1">
    <source>
        <dbReference type="ARBA" id="ARBA00023125"/>
    </source>
</evidence>
<dbReference type="RefSeq" id="XP_049313707.1">
    <property type="nucleotide sequence ID" value="XM_049457750.1"/>
</dbReference>
<dbReference type="CDD" id="cd00059">
    <property type="entry name" value="FH_FOX"/>
    <property type="match status" value="1"/>
</dbReference>
<dbReference type="InterPro" id="IPR036390">
    <property type="entry name" value="WH_DNA-bd_sf"/>
</dbReference>
<feature type="compositionally biased region" description="Low complexity" evidence="3">
    <location>
        <begin position="33"/>
        <end position="44"/>
    </location>
</feature>
<dbReference type="SMART" id="SM00339">
    <property type="entry name" value="FH"/>
    <property type="match status" value="1"/>
</dbReference>
<name>A0ABM3JWY7_BACDO</name>
<feature type="domain" description="Fork-head" evidence="4">
    <location>
        <begin position="50"/>
        <end position="129"/>
    </location>
</feature>
<reference evidence="6" key="1">
    <citation type="submission" date="2025-08" db="UniProtKB">
        <authorList>
            <consortium name="RefSeq"/>
        </authorList>
    </citation>
    <scope>IDENTIFICATION</scope>
    <source>
        <tissue evidence="6">Adult</tissue>
    </source>
</reference>
<feature type="region of interest" description="Disordered" evidence="3">
    <location>
        <begin position="16"/>
        <end position="52"/>
    </location>
</feature>
<dbReference type="Proteomes" id="UP001652620">
    <property type="component" value="Chromosome 5"/>
</dbReference>
<evidence type="ECO:0000256" key="2">
    <source>
        <dbReference type="PROSITE-ProRule" id="PRU00089"/>
    </source>
</evidence>
<dbReference type="InterPro" id="IPR036388">
    <property type="entry name" value="WH-like_DNA-bd_sf"/>
</dbReference>
<comment type="subcellular location">
    <subcellularLocation>
        <location evidence="2">Nucleus</location>
    </subcellularLocation>
</comment>
<dbReference type="PANTHER" id="PTHR11829">
    <property type="entry name" value="FORKHEAD BOX PROTEIN"/>
    <property type="match status" value="1"/>
</dbReference>
<proteinExistence type="predicted"/>
<dbReference type="InterPro" id="IPR050211">
    <property type="entry name" value="FOX_domain-containing"/>
</dbReference>
<dbReference type="PANTHER" id="PTHR11829:SF343">
    <property type="entry name" value="FORK-HEAD DOMAIN-CONTAINING PROTEIN"/>
    <property type="match status" value="1"/>
</dbReference>
<dbReference type="SUPFAM" id="SSF46785">
    <property type="entry name" value="Winged helix' DNA-binding domain"/>
    <property type="match status" value="1"/>
</dbReference>
<protein>
    <submittedName>
        <fullName evidence="6">Forkhead box protein D1-like</fullName>
    </submittedName>
</protein>
<evidence type="ECO:0000313" key="5">
    <source>
        <dbReference type="Proteomes" id="UP001652620"/>
    </source>
</evidence>
<dbReference type="InterPro" id="IPR001766">
    <property type="entry name" value="Fork_head_dom"/>
</dbReference>
<dbReference type="PROSITE" id="PS50039">
    <property type="entry name" value="FORK_HEAD_3"/>
    <property type="match status" value="1"/>
</dbReference>
<dbReference type="PRINTS" id="PR00053">
    <property type="entry name" value="FORKHEAD"/>
</dbReference>
<organism evidence="5 6">
    <name type="scientific">Bactrocera dorsalis</name>
    <name type="common">Oriental fruit fly</name>
    <name type="synonym">Dacus dorsalis</name>
    <dbReference type="NCBI Taxonomy" id="27457"/>
    <lineage>
        <taxon>Eukaryota</taxon>
        <taxon>Metazoa</taxon>
        <taxon>Ecdysozoa</taxon>
        <taxon>Arthropoda</taxon>
        <taxon>Hexapoda</taxon>
        <taxon>Insecta</taxon>
        <taxon>Pterygota</taxon>
        <taxon>Neoptera</taxon>
        <taxon>Endopterygota</taxon>
        <taxon>Diptera</taxon>
        <taxon>Brachycera</taxon>
        <taxon>Muscomorpha</taxon>
        <taxon>Tephritoidea</taxon>
        <taxon>Tephritidae</taxon>
        <taxon>Bactrocera</taxon>
        <taxon>Bactrocera</taxon>
    </lineage>
</organism>
<keyword evidence="1 2" id="KW-0238">DNA-binding</keyword>
<evidence type="ECO:0000256" key="3">
    <source>
        <dbReference type="SAM" id="MobiDB-lite"/>
    </source>
</evidence>
<gene>
    <name evidence="6" type="primary">LOC125778703</name>
</gene>
<dbReference type="Pfam" id="PF00250">
    <property type="entry name" value="Forkhead"/>
    <property type="match status" value="1"/>
</dbReference>
<dbReference type="Gene3D" id="1.10.10.10">
    <property type="entry name" value="Winged helix-like DNA-binding domain superfamily/Winged helix DNA-binding domain"/>
    <property type="match status" value="1"/>
</dbReference>
<sequence>MAQHLESSFAIRNLLANDDGTNPTLTPPPSDISMSPNESMSSNEGNCGNRPNHTYSALVTMAIRSSPEGKLTLSAIQNWISENYPYYRKDEQGWQNQIRQTLSTNSHFLKVPRPLGDPGRGNYWTVSPEVAAGGIAGNESAFGPLLTGVPHPQLPNAVYFPTPQEIDATQRAMHEQQVWQFHQQQAHVLQQQLLQLQQQQQLYDETYRQLIFHQQQMAFLRGQQIPT</sequence>
<dbReference type="GeneID" id="125778703"/>
<evidence type="ECO:0000259" key="4">
    <source>
        <dbReference type="PROSITE" id="PS50039"/>
    </source>
</evidence>
<keyword evidence="2" id="KW-0539">Nucleus</keyword>
<feature type="DNA-binding region" description="Fork-head" evidence="2">
    <location>
        <begin position="50"/>
        <end position="129"/>
    </location>
</feature>